<keyword evidence="2" id="KW-1185">Reference proteome</keyword>
<dbReference type="AlphaFoldDB" id="A0A2K9PVX0"/>
<organism evidence="1 2">
    <name type="scientific">Flavivirga eckloniae</name>
    <dbReference type="NCBI Taxonomy" id="1803846"/>
    <lineage>
        <taxon>Bacteria</taxon>
        <taxon>Pseudomonadati</taxon>
        <taxon>Bacteroidota</taxon>
        <taxon>Flavobacteriia</taxon>
        <taxon>Flavobacteriales</taxon>
        <taxon>Flavobacteriaceae</taxon>
        <taxon>Flavivirga</taxon>
    </lineage>
</organism>
<evidence type="ECO:0000313" key="1">
    <source>
        <dbReference type="EMBL" id="AUP81219.1"/>
    </source>
</evidence>
<proteinExistence type="predicted"/>
<name>A0A2K9PVX0_9FLAO</name>
<reference evidence="1 2" key="1">
    <citation type="submission" date="2018-01" db="EMBL/GenBank/DDBJ databases">
        <title>Complete genome sequence of Flavivirga eckloniae ECD14 isolated from seaweed Ecklonia cava.</title>
        <authorList>
            <person name="Lee J.H."/>
            <person name="Baik K.S."/>
            <person name="Seong C.N."/>
        </authorList>
    </citation>
    <scope>NUCLEOTIDE SEQUENCE [LARGE SCALE GENOMIC DNA]</scope>
    <source>
        <strain evidence="1 2">ECD14</strain>
    </source>
</reference>
<dbReference type="RefSeq" id="WP_102757862.1">
    <property type="nucleotide sequence ID" value="NZ_CP025791.1"/>
</dbReference>
<dbReference type="EMBL" id="CP025791">
    <property type="protein sequence ID" value="AUP81219.1"/>
    <property type="molecule type" value="Genomic_DNA"/>
</dbReference>
<gene>
    <name evidence="1" type="ORF">C1H87_21880</name>
</gene>
<accession>A0A2K9PVX0</accession>
<dbReference type="OrthoDB" id="1164998at2"/>
<evidence type="ECO:0000313" key="2">
    <source>
        <dbReference type="Proteomes" id="UP000235826"/>
    </source>
</evidence>
<protein>
    <submittedName>
        <fullName evidence="1">Uncharacterized protein</fullName>
    </submittedName>
</protein>
<dbReference type="Proteomes" id="UP000235826">
    <property type="component" value="Chromosome"/>
</dbReference>
<sequence>MEVNYSYYDIDIADIWYYERELFLYGENGNTVLAKNIINKVQHIITTKGTPSFSFKEYQLGDEKFRDYYKRNADMYRKACESLKELYRIDYFIATKGSCFEYSESIVIDLHNENFDFWFALKLRQYNDKIIAISDFLNFHLKYTFNDNMQQIVDFLKLSCRQYLGLIFENKIIETVNEWSEEKTKNKKLRSNKSKPKMKGEIHSFLLQKSKYNLNYYRKSGNREIFREALSALKNEKFISKKTSLEIFISIFCNQKITEKNRIIWIGTKKELSWLVFYLIESDKIYDLKNNKWMVAINCFVDGYGLPDTEIKDFERDQLRNASDGKLDRKILLESILSKL</sequence>
<dbReference type="KEGG" id="fek:C1H87_21880"/>